<keyword evidence="2" id="KW-0732">Signal</keyword>
<evidence type="ECO:0000256" key="1">
    <source>
        <dbReference type="SAM" id="MobiDB-lite"/>
    </source>
</evidence>
<dbReference type="AlphaFoldDB" id="A0A9X6NMB6"/>
<evidence type="ECO:0000313" key="3">
    <source>
        <dbReference type="EMBL" id="OWA53021.1"/>
    </source>
</evidence>
<accession>A0A9X6NMB6</accession>
<feature type="chain" id="PRO_5040890337" evidence="2">
    <location>
        <begin position="22"/>
        <end position="252"/>
    </location>
</feature>
<dbReference type="Proteomes" id="UP000192578">
    <property type="component" value="Unassembled WGS sequence"/>
</dbReference>
<comment type="caution">
    <text evidence="3">The sequence shown here is derived from an EMBL/GenBank/DDBJ whole genome shotgun (WGS) entry which is preliminary data.</text>
</comment>
<proteinExistence type="predicted"/>
<evidence type="ECO:0000256" key="2">
    <source>
        <dbReference type="SAM" id="SignalP"/>
    </source>
</evidence>
<protein>
    <submittedName>
        <fullName evidence="3">Uncharacterized protein</fullName>
    </submittedName>
</protein>
<dbReference type="EMBL" id="MTYJ01000298">
    <property type="protein sequence ID" value="OWA53021.1"/>
    <property type="molecule type" value="Genomic_DNA"/>
</dbReference>
<sequence length="252" mass="28130">MISRNIFYIISIIAKWIVVSAQDSQSENDQDLPTTSHRVRAKSPAVSISVLITILDEGAINKQDVISNKMEGNTFSTVMHKKTRQFIPGGFSQQFGTESSTPSTSTSPLTAQSVSSTTIPPKWFCYFYTNLTYTCKTNCDPNDGERIARNFTNDPRMMYFDMDCKEDLHLPEKRWAGQDGIIKWSVNLKREGELIATCSFYTTMEFECSGVTNCKEAENENRCASAAPWAGSYIGSPKKGFKSNGTLTKIVT</sequence>
<evidence type="ECO:0000313" key="4">
    <source>
        <dbReference type="Proteomes" id="UP000192578"/>
    </source>
</evidence>
<organism evidence="3 4">
    <name type="scientific">Hypsibius exemplaris</name>
    <name type="common">Freshwater tardigrade</name>
    <dbReference type="NCBI Taxonomy" id="2072580"/>
    <lineage>
        <taxon>Eukaryota</taxon>
        <taxon>Metazoa</taxon>
        <taxon>Ecdysozoa</taxon>
        <taxon>Tardigrada</taxon>
        <taxon>Eutardigrada</taxon>
        <taxon>Parachela</taxon>
        <taxon>Hypsibioidea</taxon>
        <taxon>Hypsibiidae</taxon>
        <taxon>Hypsibius</taxon>
    </lineage>
</organism>
<feature type="region of interest" description="Disordered" evidence="1">
    <location>
        <begin position="91"/>
        <end position="115"/>
    </location>
</feature>
<name>A0A9X6NMB6_HYPEX</name>
<keyword evidence="4" id="KW-1185">Reference proteome</keyword>
<reference evidence="4" key="1">
    <citation type="submission" date="2017-01" db="EMBL/GenBank/DDBJ databases">
        <title>Comparative genomics of anhydrobiosis in the tardigrade Hypsibius dujardini.</title>
        <authorList>
            <person name="Yoshida Y."/>
            <person name="Koutsovoulos G."/>
            <person name="Laetsch D."/>
            <person name="Stevens L."/>
            <person name="Kumar S."/>
            <person name="Horikawa D."/>
            <person name="Ishino K."/>
            <person name="Komine S."/>
            <person name="Tomita M."/>
            <person name="Blaxter M."/>
            <person name="Arakawa K."/>
        </authorList>
    </citation>
    <scope>NUCLEOTIDE SEQUENCE [LARGE SCALE GENOMIC DNA]</scope>
    <source>
        <strain evidence="4">Z151</strain>
    </source>
</reference>
<feature type="compositionally biased region" description="Low complexity" evidence="1">
    <location>
        <begin position="97"/>
        <end position="110"/>
    </location>
</feature>
<feature type="signal peptide" evidence="2">
    <location>
        <begin position="1"/>
        <end position="21"/>
    </location>
</feature>
<gene>
    <name evidence="3" type="ORF">BV898_17458</name>
</gene>